<name>A0A975W7E3_9RHOB</name>
<dbReference type="Gene3D" id="3.40.50.1460">
    <property type="match status" value="1"/>
</dbReference>
<dbReference type="PROSITE" id="PS50208">
    <property type="entry name" value="CASPASE_P20"/>
    <property type="match status" value="1"/>
</dbReference>
<dbReference type="InterPro" id="IPR001309">
    <property type="entry name" value="Pept_C14_p20"/>
</dbReference>
<dbReference type="Pfam" id="PF00656">
    <property type="entry name" value="Peptidase_C14"/>
    <property type="match status" value="1"/>
</dbReference>
<dbReference type="SMART" id="SM00115">
    <property type="entry name" value="CASc"/>
    <property type="match status" value="1"/>
</dbReference>
<proteinExistence type="inferred from homology"/>
<dbReference type="PANTHER" id="PTHR22576:SF37">
    <property type="entry name" value="MUCOSA-ASSOCIATED LYMPHOID TISSUE LYMPHOMA TRANSLOCATION PROTEIN 1"/>
    <property type="match status" value="1"/>
</dbReference>
<dbReference type="InterPro" id="IPR029030">
    <property type="entry name" value="Caspase-like_dom_sf"/>
</dbReference>
<keyword evidence="4" id="KW-1185">Reference proteome</keyword>
<feature type="domain" description="Caspase family p20" evidence="2">
    <location>
        <begin position="19"/>
        <end position="96"/>
    </location>
</feature>
<comment type="caution">
    <text evidence="3">The sequence shown here is derived from an EMBL/GenBank/DDBJ whole genome shotgun (WGS) entry which is preliminary data.</text>
</comment>
<evidence type="ECO:0000259" key="2">
    <source>
        <dbReference type="PROSITE" id="PS50208"/>
    </source>
</evidence>
<organism evidence="3 4">
    <name type="scientific">Marinovum algicola</name>
    <dbReference type="NCBI Taxonomy" id="42444"/>
    <lineage>
        <taxon>Bacteria</taxon>
        <taxon>Pseudomonadati</taxon>
        <taxon>Pseudomonadota</taxon>
        <taxon>Alphaproteobacteria</taxon>
        <taxon>Rhodobacterales</taxon>
        <taxon>Roseobacteraceae</taxon>
        <taxon>Marinovum</taxon>
    </lineage>
</organism>
<dbReference type="InterPro" id="IPR011600">
    <property type="entry name" value="Pept_C14_caspase"/>
</dbReference>
<dbReference type="GO" id="GO:0004197">
    <property type="term" value="F:cysteine-type endopeptidase activity"/>
    <property type="evidence" value="ECO:0007669"/>
    <property type="project" value="InterPro"/>
</dbReference>
<dbReference type="InterPro" id="IPR019734">
    <property type="entry name" value="TPR_rpt"/>
</dbReference>
<dbReference type="EMBL" id="FNYY01000002">
    <property type="protein sequence ID" value="SEI81466.1"/>
    <property type="molecule type" value="Genomic_DNA"/>
</dbReference>
<dbReference type="InterPro" id="IPR011990">
    <property type="entry name" value="TPR-like_helical_dom_sf"/>
</dbReference>
<evidence type="ECO:0000313" key="4">
    <source>
        <dbReference type="Proteomes" id="UP000182932"/>
    </source>
</evidence>
<dbReference type="InterPro" id="IPR052039">
    <property type="entry name" value="Caspase-related_regulators"/>
</dbReference>
<protein>
    <submittedName>
        <fullName evidence="3">Uncharacterized protein, contains caspase domain</fullName>
    </submittedName>
</protein>
<dbReference type="Pfam" id="PF13181">
    <property type="entry name" value="TPR_8"/>
    <property type="match status" value="1"/>
</dbReference>
<dbReference type="AlphaFoldDB" id="A0A975W7E3"/>
<dbReference type="InterPro" id="IPR015917">
    <property type="entry name" value="Pept_C14A"/>
</dbReference>
<dbReference type="GO" id="GO:0006508">
    <property type="term" value="P:proteolysis"/>
    <property type="evidence" value="ECO:0007669"/>
    <property type="project" value="InterPro"/>
</dbReference>
<gene>
    <name evidence="3" type="ORF">SAMN04487940_102109</name>
</gene>
<dbReference type="Gene3D" id="1.25.40.10">
    <property type="entry name" value="Tetratricopeptide repeat domain"/>
    <property type="match status" value="4"/>
</dbReference>
<dbReference type="RefSeq" id="WP_170850507.1">
    <property type="nucleotide sequence ID" value="NZ_FNYY01000002.1"/>
</dbReference>
<evidence type="ECO:0000256" key="1">
    <source>
        <dbReference type="ARBA" id="ARBA00010134"/>
    </source>
</evidence>
<evidence type="ECO:0000313" key="3">
    <source>
        <dbReference type="EMBL" id="SEI81466.1"/>
    </source>
</evidence>
<reference evidence="3 4" key="1">
    <citation type="submission" date="2016-10" db="EMBL/GenBank/DDBJ databases">
        <authorList>
            <person name="Varghese N."/>
            <person name="Submissions S."/>
        </authorList>
    </citation>
    <scope>NUCLEOTIDE SEQUENCE [LARGE SCALE GENOMIC DNA]</scope>
    <source>
        <strain evidence="3 4">FF3</strain>
    </source>
</reference>
<dbReference type="SUPFAM" id="SSF48452">
    <property type="entry name" value="TPR-like"/>
    <property type="match status" value="4"/>
</dbReference>
<dbReference type="GeneID" id="80816980"/>
<comment type="similarity">
    <text evidence="1">Belongs to the peptidase C14A family.</text>
</comment>
<sequence length="1008" mass="106980">MRVLLSILLLVLPGFAWAETRAALVLAAERYEALRPLQNPVNDARAIEDRLIALGFEVYTETNRDLRRMRRAFEDFADDAAGADVALVFFAGHGMEVAGQNLLLPVDAPADNLDALRAGGVPLDEVAAVLQGVAPVGLLIVDACRTDPFGSTGRGAMSLARRPEVSPGMARLGRADNLLYAFSAAPGQAAADGTGDNSPFTEALSRHLETPGLEIRQVLTLVQQDVYDRTRGKQLPYVESGLPAMVFAGGTTELPERESLLLAMAGLQPAHRGLIERIAAENDMPLAPLYGAFLSADLARRPSNDQTAELTAAALAFTELRRDMATLASDDPAVTALRQEAERQLELGAFETARARLTEAAEIDSRSRDALRENYLVRTLSEAETHSLNARAAEADLRRDLAIADYRRAAALFAEAQALSGETPDQLRLVTDQLGRLLMTTGDLVGAGQAFRQSLAAAEARRAAAPEDISRQRAVWVAQNGLGDVARFSGDMTGAGALYDAALTVIAAVAAAAPDRLSYQSDLAISQERLGQIRLDLGALAEAREAFAAALRISEALVTQDPANTAWQRGLGLSHRRLADVSEALGETASAAAGYHRALAFFEGLRAAQPDEPLWQRDISILRTRLGDLALAQGDLAGAQTQYAAALELSRLLARQDTGNTELKRDLAIAFEKYGNVLQRLGDLAGAQAAYSAALAGRESLAAHDPGNAQWQRDLAISHNLAGDIALALGDAAAARGAYDRALARLLPLTAANAGLGRDISITYNKIGQAALAQGDPQAAGDAFRAGLAPMRALVAQNPAHTVWQSDLAVSHDFLGLALWNSGDLSGARRAFEESLRLTTALLAQDPDNRAWQRSLAISHDRLGGLAQTGGDLAAAAASFGAARDLRAALLAANPDNLLWRQDLAYSHGNLGSVALGQGDAAAARQAFAEALTIQRDLVQRDPANARWRHDIALTLSNLARSGATPRAYLTEALAIVTALRAENQLLPLAEGWADDLETALSGLNVPE</sequence>
<dbReference type="Proteomes" id="UP000182932">
    <property type="component" value="Unassembled WGS sequence"/>
</dbReference>
<dbReference type="SUPFAM" id="SSF52129">
    <property type="entry name" value="Caspase-like"/>
    <property type="match status" value="1"/>
</dbReference>
<accession>A0A975W7E3</accession>
<dbReference type="PANTHER" id="PTHR22576">
    <property type="entry name" value="MUCOSA ASSOCIATED LYMPHOID TISSUE LYMPHOMA TRANSLOCATION PROTEIN 1/PARACASPASE"/>
    <property type="match status" value="1"/>
</dbReference>
<dbReference type="SMART" id="SM00028">
    <property type="entry name" value="TPR"/>
    <property type="match status" value="9"/>
</dbReference>